<evidence type="ECO:0000256" key="5">
    <source>
        <dbReference type="ARBA" id="ARBA00023180"/>
    </source>
</evidence>
<dbReference type="InterPro" id="IPR021109">
    <property type="entry name" value="Peptidase_aspartic_dom_sf"/>
</dbReference>
<keyword evidence="6" id="KW-0732">Signal</keyword>
<dbReference type="PANTHER" id="PTHR47967:SF123">
    <property type="entry name" value="ASPARTIC PROTEINASE NEPENTHESIN-1-LIKE"/>
    <property type="match status" value="1"/>
</dbReference>
<sequence>MRRHIISLFSLLIPLTLLLPHKNIKISNALKIQLVHPNSLDSPFFLKNLTRQQRINHLIRDSINRAHSRISTTTSYSNKTFSQLGLTRQHEIHVKQSSLVLLKVGVGTFQNPISYKTYYLRMDTASGLTWLQCEDCLKPNKKCFGNPPIIFPNTQSSSYNAIPCNTHELCFKDICLDGYCAYSARYSSASKAIGTLATEKFTFDTVSGQDDITNVFDLVFGCNNIYHGLSTNQGDSGVLGLGWSSRSLMNQITPTGIHNSFAYCFSHYDSSDLGPLGYLTLGSDDYSQDDFSVTALRHYGKDSHYYLNLEGISVGQRKLTIEKEIFVRREKGKSGTIISTGSSFTSLNQRAYKELRRVLERYFESQGRYKPFKPGRNEIQLDLCYTGLKGTLNEFPSITFHFSGANLILKSENVFIKIDDPPDGFCLAMLPHANGVTIIGGYQQSNIKFIYDRSRYLLLFKPEYCNEGA</sequence>
<dbReference type="EMBL" id="JBDFQZ010000014">
    <property type="protein sequence ID" value="KAK9664009.1"/>
    <property type="molecule type" value="Genomic_DNA"/>
</dbReference>
<keyword evidence="4" id="KW-0378">Hydrolase</keyword>
<evidence type="ECO:0000256" key="1">
    <source>
        <dbReference type="ARBA" id="ARBA00007447"/>
    </source>
</evidence>
<dbReference type="GO" id="GO:0006508">
    <property type="term" value="P:proteolysis"/>
    <property type="evidence" value="ECO:0007669"/>
    <property type="project" value="UniProtKB-KW"/>
</dbReference>
<dbReference type="Gene3D" id="2.40.70.10">
    <property type="entry name" value="Acid Proteases"/>
    <property type="match status" value="2"/>
</dbReference>
<organism evidence="8 9">
    <name type="scientific">Saponaria officinalis</name>
    <name type="common">Common soapwort</name>
    <name type="synonym">Lychnis saponaria</name>
    <dbReference type="NCBI Taxonomy" id="3572"/>
    <lineage>
        <taxon>Eukaryota</taxon>
        <taxon>Viridiplantae</taxon>
        <taxon>Streptophyta</taxon>
        <taxon>Embryophyta</taxon>
        <taxon>Tracheophyta</taxon>
        <taxon>Spermatophyta</taxon>
        <taxon>Magnoliopsida</taxon>
        <taxon>eudicotyledons</taxon>
        <taxon>Gunneridae</taxon>
        <taxon>Pentapetalae</taxon>
        <taxon>Caryophyllales</taxon>
        <taxon>Caryophyllaceae</taxon>
        <taxon>Caryophylleae</taxon>
        <taxon>Saponaria</taxon>
    </lineage>
</organism>
<feature type="signal peptide" evidence="6">
    <location>
        <begin position="1"/>
        <end position="18"/>
    </location>
</feature>
<dbReference type="InterPro" id="IPR051708">
    <property type="entry name" value="Plant_Aspart_Prot_A1"/>
</dbReference>
<dbReference type="Proteomes" id="UP001443914">
    <property type="component" value="Unassembled WGS sequence"/>
</dbReference>
<dbReference type="GO" id="GO:0005576">
    <property type="term" value="C:extracellular region"/>
    <property type="evidence" value="ECO:0007669"/>
    <property type="project" value="TreeGrafter"/>
</dbReference>
<keyword evidence="2" id="KW-0645">Protease</keyword>
<accession>A0AAW1GKJ4</accession>
<protein>
    <recommendedName>
        <fullName evidence="7">Peptidase A1 domain-containing protein</fullName>
    </recommendedName>
</protein>
<dbReference type="Pfam" id="PF14543">
    <property type="entry name" value="TAXi_N"/>
    <property type="match status" value="1"/>
</dbReference>
<dbReference type="InterPro" id="IPR034161">
    <property type="entry name" value="Pepsin-like_plant"/>
</dbReference>
<dbReference type="InterPro" id="IPR033121">
    <property type="entry name" value="PEPTIDASE_A1"/>
</dbReference>
<dbReference type="AlphaFoldDB" id="A0AAW1GKJ4"/>
<name>A0AAW1GKJ4_SAPOF</name>
<comment type="similarity">
    <text evidence="1">Belongs to the peptidase A1 family.</text>
</comment>
<comment type="caution">
    <text evidence="8">The sequence shown here is derived from an EMBL/GenBank/DDBJ whole genome shotgun (WGS) entry which is preliminary data.</text>
</comment>
<evidence type="ECO:0000256" key="2">
    <source>
        <dbReference type="ARBA" id="ARBA00022670"/>
    </source>
</evidence>
<evidence type="ECO:0000313" key="8">
    <source>
        <dbReference type="EMBL" id="KAK9664009.1"/>
    </source>
</evidence>
<feature type="domain" description="Peptidase A1" evidence="7">
    <location>
        <begin position="100"/>
        <end position="461"/>
    </location>
</feature>
<dbReference type="SUPFAM" id="SSF50630">
    <property type="entry name" value="Acid proteases"/>
    <property type="match status" value="1"/>
</dbReference>
<feature type="chain" id="PRO_5043687999" description="Peptidase A1 domain-containing protein" evidence="6">
    <location>
        <begin position="19"/>
        <end position="469"/>
    </location>
</feature>
<evidence type="ECO:0000256" key="3">
    <source>
        <dbReference type="ARBA" id="ARBA00022750"/>
    </source>
</evidence>
<keyword evidence="9" id="KW-1185">Reference proteome</keyword>
<proteinExistence type="inferred from homology"/>
<dbReference type="GO" id="GO:0004190">
    <property type="term" value="F:aspartic-type endopeptidase activity"/>
    <property type="evidence" value="ECO:0007669"/>
    <property type="project" value="UniProtKB-KW"/>
</dbReference>
<gene>
    <name evidence="8" type="ORF">RND81_14G013400</name>
</gene>
<dbReference type="Pfam" id="PF14541">
    <property type="entry name" value="TAXi_C"/>
    <property type="match status" value="1"/>
</dbReference>
<evidence type="ECO:0000256" key="4">
    <source>
        <dbReference type="ARBA" id="ARBA00022801"/>
    </source>
</evidence>
<evidence type="ECO:0000256" key="6">
    <source>
        <dbReference type="SAM" id="SignalP"/>
    </source>
</evidence>
<dbReference type="CDD" id="cd05476">
    <property type="entry name" value="pepsin_A_like_plant"/>
    <property type="match status" value="1"/>
</dbReference>
<dbReference type="InterPro" id="IPR032861">
    <property type="entry name" value="TAXi_N"/>
</dbReference>
<dbReference type="InterPro" id="IPR032799">
    <property type="entry name" value="TAXi_C"/>
</dbReference>
<dbReference type="PANTHER" id="PTHR47967">
    <property type="entry name" value="OS07G0603500 PROTEIN-RELATED"/>
    <property type="match status" value="1"/>
</dbReference>
<evidence type="ECO:0000313" key="9">
    <source>
        <dbReference type="Proteomes" id="UP001443914"/>
    </source>
</evidence>
<keyword evidence="5" id="KW-0325">Glycoprotein</keyword>
<reference evidence="8" key="1">
    <citation type="submission" date="2024-03" db="EMBL/GenBank/DDBJ databases">
        <title>WGS assembly of Saponaria officinalis var. Norfolk2.</title>
        <authorList>
            <person name="Jenkins J."/>
            <person name="Shu S."/>
            <person name="Grimwood J."/>
            <person name="Barry K."/>
            <person name="Goodstein D."/>
            <person name="Schmutz J."/>
            <person name="Leebens-Mack J."/>
            <person name="Osbourn A."/>
        </authorList>
    </citation>
    <scope>NUCLEOTIDE SEQUENCE [LARGE SCALE GENOMIC DNA]</scope>
    <source>
        <strain evidence="8">JIC</strain>
    </source>
</reference>
<dbReference type="PROSITE" id="PS51767">
    <property type="entry name" value="PEPTIDASE_A1"/>
    <property type="match status" value="1"/>
</dbReference>
<evidence type="ECO:0000259" key="7">
    <source>
        <dbReference type="PROSITE" id="PS51767"/>
    </source>
</evidence>
<keyword evidence="3" id="KW-0064">Aspartyl protease</keyword>